<protein>
    <recommendedName>
        <fullName evidence="2">AB hydrolase-1 domain-containing protein</fullName>
    </recommendedName>
</protein>
<dbReference type="InterPro" id="IPR029058">
    <property type="entry name" value="AB_hydrolase_fold"/>
</dbReference>
<dbReference type="RefSeq" id="WP_379130339.1">
    <property type="nucleotide sequence ID" value="NZ_JBHTFU010000001.1"/>
</dbReference>
<gene>
    <name evidence="3" type="ORF">Adu01nite_68590</name>
</gene>
<evidence type="ECO:0000259" key="2">
    <source>
        <dbReference type="Pfam" id="PF00561"/>
    </source>
</evidence>
<feature type="chain" id="PRO_5047007611" description="AB hydrolase-1 domain-containing protein" evidence="1">
    <location>
        <begin position="19"/>
        <end position="220"/>
    </location>
</feature>
<dbReference type="EMBL" id="BOML01000056">
    <property type="protein sequence ID" value="GIE05509.1"/>
    <property type="molecule type" value="Genomic_DNA"/>
</dbReference>
<feature type="domain" description="AB hydrolase-1" evidence="2">
    <location>
        <begin position="25"/>
        <end position="119"/>
    </location>
</feature>
<evidence type="ECO:0000313" key="4">
    <source>
        <dbReference type="Proteomes" id="UP000637628"/>
    </source>
</evidence>
<dbReference type="Pfam" id="PF00561">
    <property type="entry name" value="Abhydrolase_1"/>
    <property type="match status" value="1"/>
</dbReference>
<dbReference type="SUPFAM" id="SSF53474">
    <property type="entry name" value="alpha/beta-Hydrolases"/>
    <property type="match status" value="1"/>
</dbReference>
<dbReference type="PANTHER" id="PTHR37946">
    <property type="entry name" value="SLL1969 PROTEIN"/>
    <property type="match status" value="1"/>
</dbReference>
<organism evidence="3 4">
    <name type="scientific">Paractinoplanes durhamensis</name>
    <dbReference type="NCBI Taxonomy" id="113563"/>
    <lineage>
        <taxon>Bacteria</taxon>
        <taxon>Bacillati</taxon>
        <taxon>Actinomycetota</taxon>
        <taxon>Actinomycetes</taxon>
        <taxon>Micromonosporales</taxon>
        <taxon>Micromonosporaceae</taxon>
        <taxon>Paractinoplanes</taxon>
    </lineage>
</organism>
<evidence type="ECO:0000313" key="3">
    <source>
        <dbReference type="EMBL" id="GIE05509.1"/>
    </source>
</evidence>
<dbReference type="Proteomes" id="UP000637628">
    <property type="component" value="Unassembled WGS sequence"/>
</dbReference>
<keyword evidence="1" id="KW-0732">Signal</keyword>
<evidence type="ECO:0000256" key="1">
    <source>
        <dbReference type="SAM" id="SignalP"/>
    </source>
</evidence>
<name>A0ABQ3Z6T4_9ACTN</name>
<dbReference type="PANTHER" id="PTHR37946:SF1">
    <property type="entry name" value="SLL1969 PROTEIN"/>
    <property type="match status" value="1"/>
</dbReference>
<dbReference type="InterPro" id="IPR000073">
    <property type="entry name" value="AB_hydrolase_1"/>
</dbReference>
<accession>A0ABQ3Z6T4</accession>
<feature type="signal peptide" evidence="1">
    <location>
        <begin position="1"/>
        <end position="18"/>
    </location>
</feature>
<keyword evidence="4" id="KW-1185">Reference proteome</keyword>
<reference evidence="3 4" key="1">
    <citation type="submission" date="2021-01" db="EMBL/GenBank/DDBJ databases">
        <title>Whole genome shotgun sequence of Actinoplanes durhamensis NBRC 14914.</title>
        <authorList>
            <person name="Komaki H."/>
            <person name="Tamura T."/>
        </authorList>
    </citation>
    <scope>NUCLEOTIDE SEQUENCE [LARGE SCALE GENOMIC DNA]</scope>
    <source>
        <strain evidence="3 4">NBRC 14914</strain>
    </source>
</reference>
<dbReference type="Gene3D" id="3.40.50.1820">
    <property type="entry name" value="alpha/beta hydrolase"/>
    <property type="match status" value="1"/>
</dbReference>
<sequence length="220" mass="23174">MAALAFLLTVLPATAAHADEVRREPVILVHGWTGVGSDMATMRDAFTAAGYPAYTVDLPGQNNLVNALVIADTVRQVRERTGAAKVSLVGHSMGGLSTRWYLKRLGGVAEVSTYVSMGSPQYGYLPACLLGEQDGGQMCPFNPFMWDLDTGDDTPGDVAYTTIRSTEDAADVTRLDGGACFHEITGVEHPAEPRSPLFIAAALAAVGGTCPGTFINLPVT</sequence>
<comment type="caution">
    <text evidence="3">The sequence shown here is derived from an EMBL/GenBank/DDBJ whole genome shotgun (WGS) entry which is preliminary data.</text>
</comment>
<proteinExistence type="predicted"/>